<keyword evidence="3" id="KW-1185">Reference proteome</keyword>
<dbReference type="InterPro" id="IPR019734">
    <property type="entry name" value="TPR_rpt"/>
</dbReference>
<accession>A0ABY2TR52</accession>
<gene>
    <name evidence="2" type="ORF">EZH24_06330</name>
</gene>
<reference evidence="2 3" key="1">
    <citation type="journal article" date="2019" name="Anaerobe">
        <title>Brachyspira catarrhinii sp. nov., an anaerobic intestinal spirochaete isolated from vervet monkeys may have been misidentified as Brachyspira aalborgi in previous studies.</title>
        <authorList>
            <person name="Phillips N.D."/>
            <person name="La T."/>
            <person name="Hampson D.J."/>
        </authorList>
    </citation>
    <scope>NUCLEOTIDE SEQUENCE [LARGE SCALE GENOMIC DNA]</scope>
    <source>
        <strain evidence="2 3">Z12</strain>
    </source>
</reference>
<dbReference type="PROSITE" id="PS50005">
    <property type="entry name" value="TPR"/>
    <property type="match status" value="2"/>
</dbReference>
<dbReference type="Gene3D" id="1.25.40.10">
    <property type="entry name" value="Tetratricopeptide repeat domain"/>
    <property type="match status" value="3"/>
</dbReference>
<name>A0ABY2TR52_9SPIR</name>
<proteinExistence type="predicted"/>
<dbReference type="SMART" id="SM00028">
    <property type="entry name" value="TPR"/>
    <property type="match status" value="6"/>
</dbReference>
<dbReference type="Pfam" id="PF13432">
    <property type="entry name" value="TPR_16"/>
    <property type="match status" value="1"/>
</dbReference>
<dbReference type="EMBL" id="SJDU01000135">
    <property type="protein sequence ID" value="TKZ35235.1"/>
    <property type="molecule type" value="Genomic_DNA"/>
</dbReference>
<evidence type="ECO:0000256" key="1">
    <source>
        <dbReference type="PROSITE-ProRule" id="PRU00339"/>
    </source>
</evidence>
<comment type="caution">
    <text evidence="2">The sequence shown here is derived from an EMBL/GenBank/DDBJ whole genome shotgun (WGS) entry which is preliminary data.</text>
</comment>
<dbReference type="InterPro" id="IPR011990">
    <property type="entry name" value="TPR-like_helical_dom_sf"/>
</dbReference>
<protein>
    <submittedName>
        <fullName evidence="2">Tetratricopeptide repeat protein</fullName>
    </submittedName>
</protein>
<sequence>MTMRRILIIIFITYISAYSNDILHYYSKVNDRNLNIGIDAISVQTNDFFNKLDESSKLVLMNKFEEVKQLINNFKFFEAITLCNELETSYKDYYILYYLRGFAYYRTGDIYYSMLDFKKLLTMYFDEREIYEVVGNFFDNINDYEFTLRTYILAYKIYNDYYWIFLAGKTSLKYNDIKSANNYFTQCLKAGIGYGFEGFADINLLHNQYADALNNYNNAQMSYSSYNSYSNNRIDIERLNSKISNATVQRELYNWNSKLESREFEEATNILNNLSSYSNNFPEINLALIKTYLKMGNYQLSKNMLNQFISVNKNFDEAYAMLAQIYLYENNEKSAIEILEKGLEYSYNKPRLYETFANMLYNAGYSFYPNKIVSQIIDLYDISDENKIEYAKYLISKKEYFKARELLNGIRSYRATVNSILDSIGYNIILDKAEELNRDGYYVDIMELLSANKFNGYEEQIRIGYIANSYYRLGSIDRAINILKELYDNDSISINNVVLLRELLKIRISSNNYSQSQKDIDFADVQSTIFWEDDLKNNTKLITDKIYEFIKYNQYDEALAYIEQLKIKNYDIDYIKKIESIVYGYYATFLYDNRQFDKAKSISNLAIRRNKDNYDAIAIKNQIYVDVYLNSVGNFNNINAYVKLSDIRREVLNISPAYIDNMIKLAEALVYEYNIEGYNIINNILKYIDINGVRDLLLGKIYNKSGLYDYSFWAYNRAAQYIDVDLLDRVESISIADNNKISSLNFNQKRKARDYYALSKIYVKINNYNEAINSIQRAILEDNLNLDYRYQLGYINEQMGNMREALEFYEYVIKNNKNHAAANYRAAIIYLEYFRNYNLAYDYVMNYISLVPDDYSGYELLGKIYKNRAESLIENNTENLFRNALVSYKTASDKAIWGKDKEAKKNIEMEIQNILNKILK</sequence>
<organism evidence="2 3">
    <name type="scientific">Brachyspira catarrhinii</name>
    <dbReference type="NCBI Taxonomy" id="2528966"/>
    <lineage>
        <taxon>Bacteria</taxon>
        <taxon>Pseudomonadati</taxon>
        <taxon>Spirochaetota</taxon>
        <taxon>Spirochaetia</taxon>
        <taxon>Brachyspirales</taxon>
        <taxon>Brachyspiraceae</taxon>
        <taxon>Brachyspira</taxon>
    </lineage>
</organism>
<keyword evidence="1" id="KW-0802">TPR repeat</keyword>
<dbReference type="Proteomes" id="UP000310168">
    <property type="component" value="Unassembled WGS sequence"/>
</dbReference>
<dbReference type="SUPFAM" id="SSF48452">
    <property type="entry name" value="TPR-like"/>
    <property type="match status" value="3"/>
</dbReference>
<dbReference type="Pfam" id="PF13181">
    <property type="entry name" value="TPR_8"/>
    <property type="match status" value="1"/>
</dbReference>
<evidence type="ECO:0000313" key="3">
    <source>
        <dbReference type="Proteomes" id="UP000310168"/>
    </source>
</evidence>
<feature type="repeat" description="TPR" evidence="1">
    <location>
        <begin position="786"/>
        <end position="819"/>
    </location>
</feature>
<feature type="repeat" description="TPR" evidence="1">
    <location>
        <begin position="752"/>
        <end position="785"/>
    </location>
</feature>
<evidence type="ECO:0000313" key="2">
    <source>
        <dbReference type="EMBL" id="TKZ35235.1"/>
    </source>
</evidence>